<dbReference type="PANTHER" id="PTHR12184:SF1">
    <property type="entry name" value="UBIQUINOL-CYTOCHROME-C REDUCTASE COMPLEX ASSEMBLY FACTOR 1"/>
    <property type="match status" value="1"/>
</dbReference>
<dbReference type="OrthoDB" id="4007at2759"/>
<dbReference type="OMA" id="RLPRFMQ"/>
<protein>
    <submittedName>
        <fullName evidence="3">Ubiquinol-cytochrome c reductase complex chaperone CBP3-like protein</fullName>
    </submittedName>
</protein>
<gene>
    <name evidence="3" type="primary">uqcc</name>
    <name evidence="3" type="ORF">Tcan_15810</name>
</gene>
<proteinExistence type="inferred from homology"/>
<comment type="similarity">
    <text evidence="1">Belongs to the CBP3 family.</text>
</comment>
<dbReference type="InterPro" id="IPR007129">
    <property type="entry name" value="Ubiqinol_cyt_c_chaperone_CPB3"/>
</dbReference>
<name>A0A0B2V7R6_TOXCA</name>
<evidence type="ECO:0000256" key="1">
    <source>
        <dbReference type="ARBA" id="ARBA00006407"/>
    </source>
</evidence>
<dbReference type="PANTHER" id="PTHR12184">
    <property type="entry name" value="UBIQUINOL-CYTOCHROME C REDUCTASE COMPLEX ASSEMBLY FACTOR 1 FAMILY MEMBER"/>
    <property type="match status" value="1"/>
</dbReference>
<reference evidence="3 4" key="1">
    <citation type="submission" date="2014-11" db="EMBL/GenBank/DDBJ databases">
        <title>Genetic blueprint of the zoonotic pathogen Toxocara canis.</title>
        <authorList>
            <person name="Zhu X.-Q."/>
            <person name="Korhonen P.K."/>
            <person name="Cai H."/>
            <person name="Young N.D."/>
            <person name="Nejsum P."/>
            <person name="von Samson-Himmelstjerna G."/>
            <person name="Boag P.R."/>
            <person name="Tan P."/>
            <person name="Li Q."/>
            <person name="Min J."/>
            <person name="Yang Y."/>
            <person name="Wang X."/>
            <person name="Fang X."/>
            <person name="Hall R.S."/>
            <person name="Hofmann A."/>
            <person name="Sternberg P.W."/>
            <person name="Jex A.R."/>
            <person name="Gasser R.B."/>
        </authorList>
    </citation>
    <scope>NUCLEOTIDE SEQUENCE [LARGE SCALE GENOMIC DNA]</scope>
    <source>
        <strain evidence="3">PN_DK_2014</strain>
    </source>
</reference>
<evidence type="ECO:0000313" key="4">
    <source>
        <dbReference type="Proteomes" id="UP000031036"/>
    </source>
</evidence>
<dbReference type="Proteomes" id="UP000031036">
    <property type="component" value="Unassembled WGS sequence"/>
</dbReference>
<accession>A0A0B2V7R6</accession>
<feature type="domain" description="Ubiquinol-cytochrome c chaperone" evidence="2">
    <location>
        <begin position="180"/>
        <end position="325"/>
    </location>
</feature>
<dbReference type="GO" id="GO:0005739">
    <property type="term" value="C:mitochondrion"/>
    <property type="evidence" value="ECO:0007669"/>
    <property type="project" value="TreeGrafter"/>
</dbReference>
<evidence type="ECO:0000259" key="2">
    <source>
        <dbReference type="Pfam" id="PF03981"/>
    </source>
</evidence>
<dbReference type="EMBL" id="JPKZ01002266">
    <property type="protein sequence ID" value="KHN77583.1"/>
    <property type="molecule type" value="Genomic_DNA"/>
</dbReference>
<keyword evidence="4" id="KW-1185">Reference proteome</keyword>
<dbReference type="InterPro" id="IPR021150">
    <property type="entry name" value="Ubiq_cyt_c_chap"/>
</dbReference>
<dbReference type="GO" id="GO:0034551">
    <property type="term" value="P:mitochondrial respiratory chain complex III assembly"/>
    <property type="evidence" value="ECO:0007669"/>
    <property type="project" value="TreeGrafter"/>
</dbReference>
<comment type="caution">
    <text evidence="3">The sequence shown here is derived from an EMBL/GenBank/DDBJ whole genome shotgun (WGS) entry which is preliminary data.</text>
</comment>
<dbReference type="AlphaFoldDB" id="A0A0B2V7R6"/>
<evidence type="ECO:0000313" key="3">
    <source>
        <dbReference type="EMBL" id="KHN77583.1"/>
    </source>
</evidence>
<organism evidence="3 4">
    <name type="scientific">Toxocara canis</name>
    <name type="common">Canine roundworm</name>
    <dbReference type="NCBI Taxonomy" id="6265"/>
    <lineage>
        <taxon>Eukaryota</taxon>
        <taxon>Metazoa</taxon>
        <taxon>Ecdysozoa</taxon>
        <taxon>Nematoda</taxon>
        <taxon>Chromadorea</taxon>
        <taxon>Rhabditida</taxon>
        <taxon>Spirurina</taxon>
        <taxon>Ascaridomorpha</taxon>
        <taxon>Ascaridoidea</taxon>
        <taxon>Toxocaridae</taxon>
        <taxon>Toxocara</taxon>
    </lineage>
</organism>
<dbReference type="STRING" id="6265.A0A0B2V7R6"/>
<sequence length="352" mass="40598">MSKSLVRLVNVPSIGLLASNPYLRLSCVLFCSQSTTCTRSSLSTSSRFGDQHVNRPQLLDERVRSVLSQPPSRLPRFMQRLIAVLKFKMGADKTIDPELKVRFGDQHVNRPQLLDERVRSVLSQPPSRLPRFMQRLIAVLKFKMGADKTIDPELKVLLDRASAQLYYDCANGYPYIKLCEAFGLPDYFSSWFKLTLMHIWMVLMRVHISLEAQAYLRLQRGLLSTMWMDVDKRLEVIGDEIKQSLLSYSDMKRMHGLHLQTLLEYDEGFLSDDTVLAGAVWRCLYLQRTCDPIHVGRVVRYMRSTARFFVAYLDALDLNDILVDGIKEWKTMKPTVVEVKSVQKQKESVIRS</sequence>
<dbReference type="Pfam" id="PF03981">
    <property type="entry name" value="Ubiq_cyt_C_chap"/>
    <property type="match status" value="1"/>
</dbReference>